<protein>
    <submittedName>
        <fullName evidence="2">Uncharacterized protein</fullName>
    </submittedName>
</protein>
<dbReference type="AlphaFoldDB" id="N4WYY4"/>
<feature type="region of interest" description="Disordered" evidence="1">
    <location>
        <begin position="1"/>
        <end position="35"/>
    </location>
</feature>
<sequence length="61" mass="6941">MMPDQAGIVASSHGRRAEKGAFPLSRDKTQERADEDHGRQLCSYLILQWRPASLIRWCGEN</sequence>
<organism evidence="2 3">
    <name type="scientific">Cochliobolus heterostrophus (strain C4 / ATCC 48331 / race T)</name>
    <name type="common">Southern corn leaf blight fungus</name>
    <name type="synonym">Bipolaris maydis</name>
    <dbReference type="NCBI Taxonomy" id="665024"/>
    <lineage>
        <taxon>Eukaryota</taxon>
        <taxon>Fungi</taxon>
        <taxon>Dikarya</taxon>
        <taxon>Ascomycota</taxon>
        <taxon>Pezizomycotina</taxon>
        <taxon>Dothideomycetes</taxon>
        <taxon>Pleosporomycetidae</taxon>
        <taxon>Pleosporales</taxon>
        <taxon>Pleosporineae</taxon>
        <taxon>Pleosporaceae</taxon>
        <taxon>Bipolaris</taxon>
    </lineage>
</organism>
<evidence type="ECO:0000313" key="3">
    <source>
        <dbReference type="Proteomes" id="UP000012338"/>
    </source>
</evidence>
<evidence type="ECO:0000313" key="2">
    <source>
        <dbReference type="EMBL" id="ENI04590.1"/>
    </source>
</evidence>
<feature type="compositionally biased region" description="Basic and acidic residues" evidence="1">
    <location>
        <begin position="15"/>
        <end position="35"/>
    </location>
</feature>
<name>N4WYY4_COCH4</name>
<dbReference type="EMBL" id="KB733456">
    <property type="protein sequence ID" value="ENI04590.1"/>
    <property type="molecule type" value="Genomic_DNA"/>
</dbReference>
<gene>
    <name evidence="2" type="ORF">COCC4DRAFT_32333</name>
</gene>
<dbReference type="Proteomes" id="UP000012338">
    <property type="component" value="Unassembled WGS sequence"/>
</dbReference>
<evidence type="ECO:0000256" key="1">
    <source>
        <dbReference type="SAM" id="MobiDB-lite"/>
    </source>
</evidence>
<accession>N4WYY4</accession>
<dbReference type="HOGENOM" id="CLU_2941561_0_0_1"/>
<proteinExistence type="predicted"/>
<keyword evidence="3" id="KW-1185">Reference proteome</keyword>
<reference evidence="3" key="2">
    <citation type="journal article" date="2013" name="PLoS Genet.">
        <title>Comparative genome structure, secondary metabolite, and effector coding capacity across Cochliobolus pathogens.</title>
        <authorList>
            <person name="Condon B.J."/>
            <person name="Leng Y."/>
            <person name="Wu D."/>
            <person name="Bushley K.E."/>
            <person name="Ohm R.A."/>
            <person name="Otillar R."/>
            <person name="Martin J."/>
            <person name="Schackwitz W."/>
            <person name="Grimwood J."/>
            <person name="MohdZainudin N."/>
            <person name="Xue C."/>
            <person name="Wang R."/>
            <person name="Manning V.A."/>
            <person name="Dhillon B."/>
            <person name="Tu Z.J."/>
            <person name="Steffenson B.J."/>
            <person name="Salamov A."/>
            <person name="Sun H."/>
            <person name="Lowry S."/>
            <person name="LaButti K."/>
            <person name="Han J."/>
            <person name="Copeland A."/>
            <person name="Lindquist E."/>
            <person name="Barry K."/>
            <person name="Schmutz J."/>
            <person name="Baker S.E."/>
            <person name="Ciuffetti L.M."/>
            <person name="Grigoriev I.V."/>
            <person name="Zhong S."/>
            <person name="Turgeon B.G."/>
        </authorList>
    </citation>
    <scope>NUCLEOTIDE SEQUENCE [LARGE SCALE GENOMIC DNA]</scope>
    <source>
        <strain evidence="3">C4 / ATCC 48331 / race T</strain>
    </source>
</reference>
<reference evidence="2 3" key="1">
    <citation type="journal article" date="2012" name="PLoS Pathog.">
        <title>Diverse lifestyles and strategies of plant pathogenesis encoded in the genomes of eighteen Dothideomycetes fungi.</title>
        <authorList>
            <person name="Ohm R.A."/>
            <person name="Feau N."/>
            <person name="Henrissat B."/>
            <person name="Schoch C.L."/>
            <person name="Horwitz B.A."/>
            <person name="Barry K.W."/>
            <person name="Condon B.J."/>
            <person name="Copeland A.C."/>
            <person name="Dhillon B."/>
            <person name="Glaser F."/>
            <person name="Hesse C.N."/>
            <person name="Kosti I."/>
            <person name="LaButti K."/>
            <person name="Lindquist E.A."/>
            <person name="Lucas S."/>
            <person name="Salamov A.A."/>
            <person name="Bradshaw R.E."/>
            <person name="Ciuffetti L."/>
            <person name="Hamelin R.C."/>
            <person name="Kema G.H.J."/>
            <person name="Lawrence C."/>
            <person name="Scott J.A."/>
            <person name="Spatafora J.W."/>
            <person name="Turgeon B.G."/>
            <person name="de Wit P.J.G.M."/>
            <person name="Zhong S."/>
            <person name="Goodwin S.B."/>
            <person name="Grigoriev I.V."/>
        </authorList>
    </citation>
    <scope>NUCLEOTIDE SEQUENCE [LARGE SCALE GENOMIC DNA]</scope>
    <source>
        <strain evidence="3">C4 / ATCC 48331 / race T</strain>
    </source>
</reference>